<evidence type="ECO:0000256" key="4">
    <source>
        <dbReference type="ARBA" id="ARBA00022692"/>
    </source>
</evidence>
<evidence type="ECO:0000256" key="9">
    <source>
        <dbReference type="PROSITE-ProRule" id="PRU00282"/>
    </source>
</evidence>
<evidence type="ECO:0000256" key="2">
    <source>
        <dbReference type="ARBA" id="ARBA00006375"/>
    </source>
</evidence>
<keyword evidence="7" id="KW-0496">Mitochondrion</keyword>
<dbReference type="AlphaFoldDB" id="A0A091CTP4"/>
<comment type="subcellular location">
    <subcellularLocation>
        <location evidence="1">Mitochondrion membrane</location>
        <topology evidence="1">Multi-pass membrane protein</topology>
    </subcellularLocation>
</comment>
<keyword evidence="5" id="KW-0677">Repeat</keyword>
<dbReference type="EMBL" id="KN124392">
    <property type="protein sequence ID" value="KFO21323.1"/>
    <property type="molecule type" value="Genomic_DNA"/>
</dbReference>
<evidence type="ECO:0000256" key="3">
    <source>
        <dbReference type="ARBA" id="ARBA00022448"/>
    </source>
</evidence>
<reference evidence="12 13" key="1">
    <citation type="submission" date="2013-11" db="EMBL/GenBank/DDBJ databases">
        <title>The Damaraland mole rat (Fukomys damarensis) genome and evolution of African mole rats.</title>
        <authorList>
            <person name="Gladyshev V.N."/>
            <person name="Fang X."/>
        </authorList>
    </citation>
    <scope>NUCLEOTIDE SEQUENCE [LARGE SCALE GENOMIC DNA]</scope>
    <source>
        <tissue evidence="12">Liver</tissue>
    </source>
</reference>
<keyword evidence="3 10" id="KW-0813">Transport</keyword>
<evidence type="ECO:0000256" key="1">
    <source>
        <dbReference type="ARBA" id="ARBA00004225"/>
    </source>
</evidence>
<evidence type="ECO:0000256" key="6">
    <source>
        <dbReference type="ARBA" id="ARBA00022989"/>
    </source>
</evidence>
<dbReference type="GO" id="GO:1990575">
    <property type="term" value="P:mitochondrial L-ornithine transmembrane transport"/>
    <property type="evidence" value="ECO:0007669"/>
    <property type="project" value="TreeGrafter"/>
</dbReference>
<dbReference type="PANTHER" id="PTHR45624:SF61">
    <property type="entry name" value="MITOCHONDRIAL BASIC AMINO ACIDS TRANSPORTER"/>
    <property type="match status" value="1"/>
</dbReference>
<evidence type="ECO:0000256" key="5">
    <source>
        <dbReference type="ARBA" id="ARBA00022737"/>
    </source>
</evidence>
<feature type="repeat" description="Solcar" evidence="9">
    <location>
        <begin position="91"/>
        <end position="179"/>
    </location>
</feature>
<sequence length="401" mass="41732">MSTGSPGLQRTNTNMCRLVANAHNLNPDSTSPRPPPQADPEQSARGRGGCPSGRTCHVGKQYGHLQLRLPPAARAPEGLSAGQLGLPVPSSGRAISGVSDPNSGVAGVLVGHPFDTVKVRLQVQSVEKPQYRGTLHCFQSIVRQESALTESAVSISPPLAGSLLLEHPTSGRLEGSEFLFRDASFTPQKASILGHAPPVLIPTTSPCPRLPCGPATYPRAPGALPPGQDLQFSDPSFVHAQTQVPSHPRHLHFSCPAHFCLCSGSLRSTGGNCWVSGCFPRVLALTESAVSISPPLAGSLLLEHPTSGRLEGSEFLFRDASFTPQKASILGHAPPVLIPTTSPCPRLPCGPATYPRAPGALPPARIVSQASSWQGAVAVAGAPGVAASGQEAPRVCSSPWF</sequence>
<dbReference type="InterPro" id="IPR023395">
    <property type="entry name" value="MCP_dom_sf"/>
</dbReference>
<dbReference type="Proteomes" id="UP000028990">
    <property type="component" value="Unassembled WGS sequence"/>
</dbReference>
<evidence type="ECO:0000256" key="7">
    <source>
        <dbReference type="ARBA" id="ARBA00023128"/>
    </source>
</evidence>
<protein>
    <submittedName>
        <fullName evidence="12">Mitochondrial carnitine/acylcarnitine carrier protein CACL</fullName>
    </submittedName>
</protein>
<dbReference type="GO" id="GO:0005289">
    <property type="term" value="F:high-affinity L-arginine transmembrane transporter activity"/>
    <property type="evidence" value="ECO:0007669"/>
    <property type="project" value="TreeGrafter"/>
</dbReference>
<accession>A0A091CTP4</accession>
<keyword evidence="8 9" id="KW-0472">Membrane</keyword>
<keyword evidence="4 9" id="KW-0812">Transmembrane</keyword>
<gene>
    <name evidence="12" type="ORF">H920_17232</name>
</gene>
<evidence type="ECO:0000256" key="10">
    <source>
        <dbReference type="RuleBase" id="RU000488"/>
    </source>
</evidence>
<evidence type="ECO:0000313" key="12">
    <source>
        <dbReference type="EMBL" id="KFO21323.1"/>
    </source>
</evidence>
<proteinExistence type="inferred from homology"/>
<dbReference type="Gene3D" id="1.50.40.10">
    <property type="entry name" value="Mitochondrial carrier domain"/>
    <property type="match status" value="1"/>
</dbReference>
<evidence type="ECO:0000313" key="13">
    <source>
        <dbReference type="Proteomes" id="UP000028990"/>
    </source>
</evidence>
<dbReference type="Pfam" id="PF00153">
    <property type="entry name" value="Mito_carr"/>
    <property type="match status" value="1"/>
</dbReference>
<name>A0A091CTP4_FUKDA</name>
<dbReference type="PANTHER" id="PTHR45624">
    <property type="entry name" value="MITOCHONDRIAL BASIC AMINO ACIDS TRANSPORTER-RELATED"/>
    <property type="match status" value="1"/>
</dbReference>
<dbReference type="GO" id="GO:0031966">
    <property type="term" value="C:mitochondrial membrane"/>
    <property type="evidence" value="ECO:0007669"/>
    <property type="project" value="UniProtKB-SubCell"/>
</dbReference>
<dbReference type="InterPro" id="IPR050567">
    <property type="entry name" value="Mitochondrial_Carrier"/>
</dbReference>
<dbReference type="InterPro" id="IPR018108">
    <property type="entry name" value="MCP_transmembrane"/>
</dbReference>
<evidence type="ECO:0000256" key="11">
    <source>
        <dbReference type="SAM" id="MobiDB-lite"/>
    </source>
</evidence>
<organism evidence="12 13">
    <name type="scientific">Fukomys damarensis</name>
    <name type="common">Damaraland mole rat</name>
    <name type="synonym">Cryptomys damarensis</name>
    <dbReference type="NCBI Taxonomy" id="885580"/>
    <lineage>
        <taxon>Eukaryota</taxon>
        <taxon>Metazoa</taxon>
        <taxon>Chordata</taxon>
        <taxon>Craniata</taxon>
        <taxon>Vertebrata</taxon>
        <taxon>Euteleostomi</taxon>
        <taxon>Mammalia</taxon>
        <taxon>Eutheria</taxon>
        <taxon>Euarchontoglires</taxon>
        <taxon>Glires</taxon>
        <taxon>Rodentia</taxon>
        <taxon>Hystricomorpha</taxon>
        <taxon>Bathyergidae</taxon>
        <taxon>Fukomys</taxon>
    </lineage>
</organism>
<dbReference type="PROSITE" id="PS50920">
    <property type="entry name" value="SOLCAR"/>
    <property type="match status" value="1"/>
</dbReference>
<feature type="region of interest" description="Disordered" evidence="11">
    <location>
        <begin position="23"/>
        <end position="57"/>
    </location>
</feature>
<dbReference type="SUPFAM" id="SSF103506">
    <property type="entry name" value="Mitochondrial carrier"/>
    <property type="match status" value="1"/>
</dbReference>
<keyword evidence="13" id="KW-1185">Reference proteome</keyword>
<keyword evidence="6" id="KW-1133">Transmembrane helix</keyword>
<comment type="similarity">
    <text evidence="2 10">Belongs to the mitochondrial carrier (TC 2.A.29) family.</text>
</comment>
<evidence type="ECO:0000256" key="8">
    <source>
        <dbReference type="ARBA" id="ARBA00023136"/>
    </source>
</evidence>